<dbReference type="InterPro" id="IPR015919">
    <property type="entry name" value="Cadherin-like_sf"/>
</dbReference>
<dbReference type="InterPro" id="IPR013783">
    <property type="entry name" value="Ig-like_fold"/>
</dbReference>
<dbReference type="NCBIfam" id="NF012211">
    <property type="entry name" value="tand_rpt_95"/>
    <property type="match status" value="1"/>
</dbReference>
<dbReference type="Pfam" id="PF17963">
    <property type="entry name" value="Big_9"/>
    <property type="match status" value="2"/>
</dbReference>
<dbReference type="Pfam" id="PF00028">
    <property type="entry name" value="Cadherin"/>
    <property type="match status" value="1"/>
</dbReference>
<dbReference type="InterPro" id="IPR018511">
    <property type="entry name" value="Hemolysin-typ_Ca-bd_CS"/>
</dbReference>
<dbReference type="EMBL" id="JAHHDY010000006">
    <property type="protein sequence ID" value="MBT3140042.1"/>
    <property type="molecule type" value="Genomic_DNA"/>
</dbReference>
<dbReference type="InterPro" id="IPR010221">
    <property type="entry name" value="VCBS_dom"/>
</dbReference>
<dbReference type="NCBIfam" id="TIGR01965">
    <property type="entry name" value="VCBS_repeat"/>
    <property type="match status" value="25"/>
</dbReference>
<gene>
    <name evidence="3" type="ORF">KL867_03170</name>
</gene>
<dbReference type="RefSeq" id="WP_215193600.1">
    <property type="nucleotide sequence ID" value="NZ_JAHHDY010000006.1"/>
</dbReference>
<dbReference type="InterPro" id="IPR001343">
    <property type="entry name" value="Hemolysn_Ca-bd"/>
</dbReference>
<evidence type="ECO:0000313" key="4">
    <source>
        <dbReference type="Proteomes" id="UP000763802"/>
    </source>
</evidence>
<evidence type="ECO:0000259" key="2">
    <source>
        <dbReference type="PROSITE" id="PS50268"/>
    </source>
</evidence>
<feature type="domain" description="Cadherin" evidence="2">
    <location>
        <begin position="320"/>
        <end position="414"/>
    </location>
</feature>
<dbReference type="Gene3D" id="2.60.40.60">
    <property type="entry name" value="Cadherins"/>
    <property type="match status" value="1"/>
</dbReference>
<evidence type="ECO:0000256" key="1">
    <source>
        <dbReference type="SAM" id="MobiDB-lite"/>
    </source>
</evidence>
<dbReference type="Pfam" id="PF17803">
    <property type="entry name" value="Cadherin_4"/>
    <property type="match status" value="1"/>
</dbReference>
<dbReference type="Proteomes" id="UP000763802">
    <property type="component" value="Unassembled WGS sequence"/>
</dbReference>
<keyword evidence="4" id="KW-1185">Reference proteome</keyword>
<dbReference type="SUPFAM" id="SSF49313">
    <property type="entry name" value="Cadherin-like"/>
    <property type="match status" value="1"/>
</dbReference>
<feature type="domain" description="Cadherin" evidence="2">
    <location>
        <begin position="4780"/>
        <end position="4865"/>
    </location>
</feature>
<name>A0ABS5WM03_9RHOB</name>
<dbReference type="InterPro" id="IPR041690">
    <property type="entry name" value="Cadherin_5"/>
</dbReference>
<feature type="region of interest" description="Disordered" evidence="1">
    <location>
        <begin position="825"/>
        <end position="856"/>
    </location>
</feature>
<dbReference type="Pfam" id="PF00353">
    <property type="entry name" value="HemolysinCabind"/>
    <property type="match status" value="6"/>
</dbReference>
<dbReference type="InterPro" id="IPR002126">
    <property type="entry name" value="Cadherin-like_dom"/>
</dbReference>
<dbReference type="CDD" id="cd11304">
    <property type="entry name" value="Cadherin_repeat"/>
    <property type="match status" value="1"/>
</dbReference>
<dbReference type="PROSITE" id="PS50268">
    <property type="entry name" value="CADHERIN_2"/>
    <property type="match status" value="2"/>
</dbReference>
<dbReference type="PRINTS" id="PR00313">
    <property type="entry name" value="CABNDNGRPT"/>
</dbReference>
<dbReference type="InterPro" id="IPR040853">
    <property type="entry name" value="RapA2_cadherin-like"/>
</dbReference>
<feature type="compositionally biased region" description="Low complexity" evidence="1">
    <location>
        <begin position="829"/>
        <end position="845"/>
    </location>
</feature>
<accession>A0ABS5WM03</accession>
<dbReference type="SMART" id="SM00112">
    <property type="entry name" value="CA"/>
    <property type="match status" value="2"/>
</dbReference>
<sequence length="5440" mass="551514">MLAPTITSLVFSDDLINEADVIPMATRTLTITFSEDIISLPLTVSSNADSTLTFQSGSWNGTSNTYTVTYTIADDNVELPALTFNISGAMSDTTFLSMSPVTGQAPVGPAVVVDTIAPGTLTVALSDDSGADGDLITNNPALDVTGLEAGATVEYSSNGTTWGTTVPAASTGSNTVHVRQVDVAGNAGPSSSITFTLDTTPPAAPTVALLDDTGTDGDLITNNPALNVTGLEDGATVEYSSNGIDGWGITVPTATTGSNTVHVRQVDVAGNAGPSSSITFTLDTTDPAALATVAATINEYPDPNAGAAPGAVLATFAGTDMGSAPELTYSFANIGDADNYDLVDTGTAWELRVKDPAFFDYENHLAMGVSSTTVDIVTTDAAGNDTTTTFTVTLNDLNDAPVVAAGQGGLTPEFIERDDLAGDENDPILVTGQFDFSDDDVTDTHFTGVSNKSVTGTPSFLGTFLAGQAGGTVNGQGTVTYTLNITDQAERTIIDNLADGETIVQVYTITVTDLPSLASVEQDVTVTITGTNDAPVITSTAPDHARSVTELADNAVAPAEGSPLTTNGTVSFSDVDTTDLHSVMQSATVTDGSGGTVALPFGTLTLGAVDQSAHTVGYTFTVSDADINFLGDGDSLTQVYTVTVSDDSGASNADETVDITITINGTNDAPVISATETNATPLVEVGVNEAGTNEVSGDVSGTWADDDQNETALLAVVDGAAGAGVQAPLAFTGGTGDEAEITGTYGTLYLKANGEYRYVLDDADGDTQALFNGEAATDSFGYTIANGMDADDRVSSTITVNITGSNDDPVIDITGGVETGNVTESGVDGANAPVAGTPTATGTLGRSDVDSNDDENNDDWSIVDTSGGSPSYVTSLVGTYGTLEINQGGTWTYTLNNMDDDTEALDDSDPATDVFTVRLSDTDATDLGTDTQLITINVTGTNDQPVITSTLSDAQGAAFESGVLYGFNEADEAPLGSFEPELDLTTELDALFMTNGSSGVATILTSLLASDLPADAVQADAIAQVWDYLDDIYGVVGYHNDDTNESFAYLGIEYAKYLNAGGRPLTDVVAKFTPDGGDGGMDPDRLQSMHDNLLGNLNDGALTSRFDPMGPTYTAITAAMTAAGIDDLLTRPIYSGNEGAVNLSTAWDEANGYLPLVTGQLTFSDVDADDSHTWSGDAAGTYGTFAINPTTGVWTYTFDDASAASLSQGQVVTDVFTATVTDSKGATATQQVTMTITGTNDAPELTGTATTLGDGTEDTSYNFTAADLLAGWTDVDTGDVLALSGTPTSSAGTVTDLGGGNFAVALPQDFNGTVTLTYGVSDGATTTPASLDFEVNAVADADTITPAGNLNASVLTAGGDLLIGSGIPGDDSSWNVATDSADAAGVEIGLNAVLRYTGGSPIDANGDYVVPAGAAGGTPQENGIVGDFDDGVARWNFQVSIGTNTDGSGGTLGDRDYVFTLSNADANGDPDGTVLITFTLDDVAAAASTAFPGTYPTPADFLAQSVFQESINLEWLLDSTTGIDVPADFDPAAPGYFHMQVQALNKVNGSVELTNTINIRVNEAPVGEDDSDTGTVVESGAGIPGTPGAMGNVLTNDTDQDLLPVADVTELTVTDVDGTTISGATTITGTYGSLVMNGDGSWTYALLNTDADTEALEHGQVVNETFTYTVADPDGASDTADLTIEITGTNDTPVITSMAPDHERSVTELADNAGEPAEGSPLTTNGTVSFSDLDTADLHSAMQSATVKDGSGGTVASPYGTLTLGTVDQSAHTVGYTFTVSDADINFLGDGDSLTQVYTVTVSDDSGASNADETVDITITINGTNDAPVISATETNATPLVEVGVNEAGTNEVSGDVSGTWADDDQNETALLAVVDGAAGAGVQAPLTFTGGTGDEAEITGTYGTLYLKTNGEYRYVLDDADSDTQALFNGEAAIDSFGYTIANGMDADDRVSSTITVNITGSNDDPVIDITGGVETGNVTESGVDGANAPVAGTPTATGTLGRSDVDSNDDENNDDWSIVDTSGGSPSYVTSLVGTYGTLEINQGGTWTYTLNNMDSDTEALDGGDTPTDVFTVRLSDTDATDLGTDTQLITINVTGTNDAPILTANVDGDVAAGDIDGNNVAVDIVESGFLADGTTAVGGDNTVNGSFASADVDENDTNANDTFSIVSGGGQTQNTSTSVTGTYGTLTVGQDGAWIYTLDNTTGGAADMLDLGDTDSEVFTVQVADNNGGLDSKTVTIDIIGSNDAPVIGGTSTLTGEVDETRQLGSAVPMGPAETADSNATTLTANGTVDFSDVDADDTFTATIDGVTATGTSPATAFGAGILQGLLSLVDADGGTPGIQVAETGFDWNFSADENLFDYLAATESLILTYDLTLNDSDGGSDTTQVVVTVNGVDDGPVVVSTNPVNDTEGDSLVTVAGTELNPINVIPPQTAASDIVSINLLTDDTSPTSGVQITDIVEVDESNTPVIANATVVMNSGKALDGSDADVSGDLAQLNGSATAPGTPANLSFTQGVDAADIEGLFTVTPAGVVTYDRNHTIFDSLDAGERITVDINYDVVSGGDTINRTVTLTVEGENDAPFFTGTTLDFSVDVTELGDGDTSPDENTYNHVQSLSVSFDDIELTDNHTAFIVPVTGTGTPALGSYIGTFSSGFPQVATGTGAGEVTFQFTLNDGDIDQLTAGETVIQRYQVRISDGTELIAQDIVVTLTGTNDAPVITAVNDMGLSLIEDSNLVQTDASSTQQLSGDVVFDDVDVSDGLMGTSAEDDADTHTVTATFVSATKDMANFAMATLPTGTFAFDTNAANGSAAVSNTVTWTYTINDTDFDYLGDGEMLAMTFDIDVTDNSGATNDTATQQITITIEGTNDAPTIGVVDAGDMASASLTEANGALSVTDTLTVIDVDTTDEVTASVTSATINAGSSTGPDGGLTTADLESFFSITPAAILDGSTTTAQLTWTFDSDVMGAVEAFDFLAANETLIIDYVIEVDDANGSTDTQTVSVTINGTDDDPTIGVVAAGDSAAAMLTEGDAALMAFDTLTVGDVDITDEVTASVTSATRNAGSSTGPDGGLTTADLESFFSITPTAILNNSTTSAQLTWTFDSDVMGTVEAFNFLAANETLIIDYVIEVSDGSGPTDTQTVSVTITGTNDAPVISVAAGVDSDSAALTEADAGFDETGTLSVGDLDLTDTVSVGSVLKSSILTGTPGVLDPSALNGYFSVNRADVIDIASTTGTIDWNFNSGAEAFDFLDQGDVLTIVYDVTATDSETQDSNVQQVTLTITGTNDAPVLTANVDGDVTAGDITDNNVTVGIVEAGLDTDGTTPVGADNTVNGSFASADADADDTNANDTFSIVPSGGQSATSSTEVDGVYGTLTVDQNGAWIYTLDNTAGGAADQLAAGESMPEIFTIQVVDTNGGTDSQTVTINVAGSNDAPVISVEGGDTDSAPLTETDAKLTANGTLSVADIDLTDTVSVASALASKTLSGVTTSLPGHLDDATLATFFSVDATDVIGNAATSGTINWDFDSLTEAFDFLDQGDELTLVFNVTATDSQSKDSNIVPVTITITGTNDRPVIAAADTSALTETTDATGVPATLSDSGMLDLSDDDGDATHMISEIMSSVVHKDAADAVLADTAGGGNPPISPTLLTALDAAFSASLNTGDASKIDWAFDLTDTTVDFLAKDETLQMVYTITADDGTTPGVGDESNVSASQTVTVTITGTNDAPEITTAAVTDSVTEDGTTVADDPTTGATEAGAYLALTSTLDFSDLDLTDSHMAAAAFTSSDSVGVGQAADQQYGNLVASVTTQTNGSVPTGGVVTWDYAVDNAAVQFLAAGETITEVYTVTVSDGQGGTDTQTVSITINGTNDAPEVAVIGSRMLNEQIDTADLTDTIAVTFTDVDLNDVGHTASVTGATTTGEDDGLSGVTLADLLSAGTVTKATGSSNGSVDFTFTAGSGVFDYLAAGQHIEITYTVQIDDGETANNTGTQTVVVRVDGTNDAPVIDAIAPTTIAETTDTSNIADTISVTFTDEDRDDVGHTASITAATVQIGNGNGLTPAQLMALVTPGTVTKTADSTAGSVDLGFDAASTTFDYLGLGESVVIRYTLEVNDQETARNTATQTFDVIIDGTNDAPTLTIDASVAHMESVNDNFASLVDTALVSTSDGVALNKTLIAGTATLSDPDATDYSTGSLAIEVVGGDATDLLNFENGVTISGTGVFVGSSFIGSITSGALDDNALTITFNGNSTQENVQTLIQNINYRTSDDTPAASRDINLTLLDGDGGAAGVQTVTVNITAQNDSPTPLADSASANESSTAVFNVRLGIAAIGDEDSDPEQAVNDLTLVGITDVLDTAGDPAVSSPDSAGIAVSIPGTMTTDFGASVTANDAGLVTYDLTSPTAFFNSLGEGQTATDTFTYSLSDGQGGTTEATVSVEITGVNDAISASNDLLVVDENDNGPATGTTGDLVANDVDVDQNDTKEIISVVAGANVASVVATVSGFDVTLNSGVIVEVARDGTFAINNIDAASGQLTDVQNGGSFSYTVQDSGGTQATAVATFQITGDNDAPTVAAITAPATDEDQAASVIDLLLGQSDVDGDALTTSVTTVASDNVGRTVLYTVSGDQITIDPAQFNDLDDTESETVTVTYEVDDGTTSTTNTATLVVNGVNDAAVITGVTSANVSESGTTIATGQLSASDVDDTDDLFQENLAGVSDNGYGTFTVSTGGLWVFTVDETNPTVDALSDGEPLSDQFTVLSEDGTSQVVSITITGTSDTPTAGIAASRTVTEFAVNGTVVTTVTAVDPDSSSFTFTLLDDAGGRFQIADNTSGEITVADGLALDFEQNTSHDVTVQISDGVLTSQTVVTLNVLDNGIAEVVTADNAGRRLVGGTFADQFTGGLGLDALLGEGGNDTLIGGVGADTLDGGTGIDTADYSSAGSRINLDLRNNAGTVGDAAGDTLSSIENIIGSAFNDYIYGDNAANVISGGADNDLLRGHNGNDTLIGGTGADNLNGGSGRDTASYATAATGVAVDLGAGTGSVGDAAGDTFTSIESLIGSDFDDLLVGSSAVNSIEGGSGNDTLVGGAGSDTLNGGSGIDTADYSSADARVNLDLRSALGTSGDALGDSFISVENIIGSAFDDYVYGDNADNRIDGGVGADRLRGHSGNDTLIGGAGADDLNGGGGIDTADYSGAGSRINLDLRISEGRVGDADGDTFTSIENITGSAFNDYIYGNDARNLLSGGADNDLLRGHNGNDTLIGGTGADNLNGGSGRDTASYATAAAGVAADLGAGTGSAGDAAGDVFTSIESLIGSDFADVLTGSAGENFINGGGGNDSLDGAAGEDTFVFNTELNAATNVDTITGYDVADDTIHLDSFIFASLSSGTLQASQFAANAAGLAQDADDFVIFNTTTGALSYDSDGLGGVDAIQFASLDAMLALTEDDFTIL</sequence>
<dbReference type="SUPFAM" id="SSF51120">
    <property type="entry name" value="beta-Roll"/>
    <property type="match status" value="6"/>
</dbReference>
<comment type="caution">
    <text evidence="3">The sequence shown here is derived from an EMBL/GenBank/DDBJ whole genome shotgun (WGS) entry which is preliminary data.</text>
</comment>
<dbReference type="Pfam" id="PF17892">
    <property type="entry name" value="Cadherin_5"/>
    <property type="match status" value="1"/>
</dbReference>
<dbReference type="PROSITE" id="PS00330">
    <property type="entry name" value="HEMOLYSIN_CALCIUM"/>
    <property type="match status" value="3"/>
</dbReference>
<reference evidence="3 4" key="1">
    <citation type="submission" date="2021-05" db="EMBL/GenBank/DDBJ databases">
        <title>Draft genomes of marine bacteria isolated from model chitin particles.</title>
        <authorList>
            <person name="Datta M.S."/>
            <person name="Schwartzman J.A."/>
            <person name="Cordero O."/>
        </authorList>
    </citation>
    <scope>NUCLEOTIDE SEQUENCE [LARGE SCALE GENOMIC DNA]</scope>
    <source>
        <strain evidence="3 4">4E07</strain>
    </source>
</reference>
<proteinExistence type="predicted"/>
<organism evidence="3 4">
    <name type="scientific">Falsiruegeria litorea</name>
    <dbReference type="NCBI Taxonomy" id="1280831"/>
    <lineage>
        <taxon>Bacteria</taxon>
        <taxon>Pseudomonadati</taxon>
        <taxon>Pseudomonadota</taxon>
        <taxon>Alphaproteobacteria</taxon>
        <taxon>Rhodobacterales</taxon>
        <taxon>Roseobacteraceae</taxon>
        <taxon>Falsiruegeria</taxon>
    </lineage>
</organism>
<evidence type="ECO:0000313" key="3">
    <source>
        <dbReference type="EMBL" id="MBT3140042.1"/>
    </source>
</evidence>
<protein>
    <submittedName>
        <fullName evidence="3">VCBS domain-containing protein</fullName>
    </submittedName>
</protein>
<dbReference type="Gene3D" id="2.60.40.10">
    <property type="entry name" value="Immunoglobulins"/>
    <property type="match status" value="6"/>
</dbReference>
<feature type="region of interest" description="Disordered" evidence="1">
    <location>
        <begin position="1983"/>
        <end position="2014"/>
    </location>
</feature>
<dbReference type="Gene3D" id="2.150.10.10">
    <property type="entry name" value="Serralysin-like metalloprotease, C-terminal"/>
    <property type="match status" value="3"/>
</dbReference>
<dbReference type="InterPro" id="IPR011049">
    <property type="entry name" value="Serralysin-like_metalloprot_C"/>
</dbReference>
<feature type="compositionally biased region" description="Low complexity" evidence="1">
    <location>
        <begin position="1987"/>
        <end position="2003"/>
    </location>
</feature>